<feature type="region of interest" description="Disordered" evidence="1">
    <location>
        <begin position="1"/>
        <end position="24"/>
    </location>
</feature>
<reference evidence="2 3" key="1">
    <citation type="submission" date="2017-06" db="EMBL/GenBank/DDBJ databases">
        <authorList>
            <person name="Kim H.J."/>
            <person name="Triplett B.A."/>
        </authorList>
    </citation>
    <scope>NUCLEOTIDE SEQUENCE [LARGE SCALE GENOMIC DNA]</scope>
    <source>
        <strain evidence="2 3">DSM 44272</strain>
    </source>
</reference>
<evidence type="ECO:0000313" key="3">
    <source>
        <dbReference type="Proteomes" id="UP000198403"/>
    </source>
</evidence>
<name>A0A238ZR76_9ACTN</name>
<keyword evidence="3" id="KW-1185">Reference proteome</keyword>
<gene>
    <name evidence="2" type="ORF">SAMN06272737_13212</name>
</gene>
<accession>A0A238ZR76</accession>
<dbReference type="EMBL" id="FZNO01000032">
    <property type="protein sequence ID" value="SNR85865.1"/>
    <property type="molecule type" value="Genomic_DNA"/>
</dbReference>
<protein>
    <submittedName>
        <fullName evidence="2">Uncharacterized protein</fullName>
    </submittedName>
</protein>
<evidence type="ECO:0000256" key="1">
    <source>
        <dbReference type="SAM" id="MobiDB-lite"/>
    </source>
</evidence>
<dbReference type="AlphaFoldDB" id="A0A238ZR76"/>
<dbReference type="Proteomes" id="UP000198403">
    <property type="component" value="Unassembled WGS sequence"/>
</dbReference>
<dbReference type="RefSeq" id="WP_089338550.1">
    <property type="nucleotide sequence ID" value="NZ_FZNO01000032.1"/>
</dbReference>
<evidence type="ECO:0000313" key="2">
    <source>
        <dbReference type="EMBL" id="SNR85865.1"/>
    </source>
</evidence>
<sequence>MPEPIIRTASSAARAVPRQRGRPRPPLVRQLREQDWRTLVGTYRLLSRLVVERTKHHLIDDADSFARDAVLVEKELERDFPFRWARRRSELLLEQSTWWAQPHEDDPLSCRACQLQLGRSSDRATPPPRRRVGE</sequence>
<proteinExistence type="predicted"/>
<organism evidence="2 3">
    <name type="scientific">Blastococcus mobilis</name>
    <dbReference type="NCBI Taxonomy" id="1938746"/>
    <lineage>
        <taxon>Bacteria</taxon>
        <taxon>Bacillati</taxon>
        <taxon>Actinomycetota</taxon>
        <taxon>Actinomycetes</taxon>
        <taxon>Geodermatophilales</taxon>
        <taxon>Geodermatophilaceae</taxon>
        <taxon>Blastococcus</taxon>
    </lineage>
</organism>
<dbReference type="OrthoDB" id="5188927at2"/>